<dbReference type="InterPro" id="IPR029018">
    <property type="entry name" value="Hex-like_dom2"/>
</dbReference>
<evidence type="ECO:0000256" key="1">
    <source>
        <dbReference type="ARBA" id="ARBA00022801"/>
    </source>
</evidence>
<dbReference type="EMBL" id="FZOU01000004">
    <property type="protein sequence ID" value="SNT10303.1"/>
    <property type="molecule type" value="Genomic_DNA"/>
</dbReference>
<name>A0A239JY01_9BACT</name>
<dbReference type="InterPro" id="IPR031924">
    <property type="entry name" value="GH115"/>
</dbReference>
<dbReference type="GO" id="GO:0016787">
    <property type="term" value="F:hydrolase activity"/>
    <property type="evidence" value="ECO:0007669"/>
    <property type="project" value="UniProtKB-KW"/>
</dbReference>
<dbReference type="Gene3D" id="2.60.120.1620">
    <property type="match status" value="1"/>
</dbReference>
<dbReference type="Pfam" id="PF15979">
    <property type="entry name" value="Glyco_hydro_115"/>
    <property type="match status" value="1"/>
</dbReference>
<dbReference type="AlphaFoldDB" id="A0A239JY01"/>
<accession>A0A239JY01</accession>
<feature type="domain" description="Gylcosyl hydrolase 115 C-terminal" evidence="2">
    <location>
        <begin position="814"/>
        <end position="973"/>
    </location>
</feature>
<gene>
    <name evidence="3" type="ORF">SAMN05421770_104176</name>
</gene>
<evidence type="ECO:0000259" key="2">
    <source>
        <dbReference type="Pfam" id="PF17829"/>
    </source>
</evidence>
<dbReference type="InterPro" id="IPR041437">
    <property type="entry name" value="GH115_C"/>
</dbReference>
<dbReference type="SUPFAM" id="SSF55545">
    <property type="entry name" value="beta-N-acetylhexosaminidase-like domain"/>
    <property type="match status" value="1"/>
</dbReference>
<dbReference type="PANTHER" id="PTHR37842:SF2">
    <property type="entry name" value="GYLCOSYL HYDROLASE 115 C-TERMINAL DOMAIN-CONTAINING PROTEIN"/>
    <property type="match status" value="1"/>
</dbReference>
<dbReference type="Proteomes" id="UP000198356">
    <property type="component" value="Unassembled WGS sequence"/>
</dbReference>
<keyword evidence="1 3" id="KW-0378">Hydrolase</keyword>
<dbReference type="GO" id="GO:0005975">
    <property type="term" value="P:carbohydrate metabolic process"/>
    <property type="evidence" value="ECO:0007669"/>
    <property type="project" value="UniProtKB-ARBA"/>
</dbReference>
<dbReference type="Gene3D" id="3.30.379.10">
    <property type="entry name" value="Chitobiase/beta-hexosaminidase domain 2-like"/>
    <property type="match status" value="1"/>
</dbReference>
<dbReference type="Gene3D" id="1.20.58.2150">
    <property type="match status" value="1"/>
</dbReference>
<protein>
    <submittedName>
        <fullName evidence="3">Glycosyl hydrolase family 67 N-terminus</fullName>
    </submittedName>
</protein>
<evidence type="ECO:0000313" key="3">
    <source>
        <dbReference type="EMBL" id="SNT10303.1"/>
    </source>
</evidence>
<organism evidence="3 4">
    <name type="scientific">Granulicella rosea</name>
    <dbReference type="NCBI Taxonomy" id="474952"/>
    <lineage>
        <taxon>Bacteria</taxon>
        <taxon>Pseudomonadati</taxon>
        <taxon>Acidobacteriota</taxon>
        <taxon>Terriglobia</taxon>
        <taxon>Terriglobales</taxon>
        <taxon>Acidobacteriaceae</taxon>
        <taxon>Granulicella</taxon>
    </lineage>
</organism>
<evidence type="ECO:0000313" key="4">
    <source>
        <dbReference type="Proteomes" id="UP000198356"/>
    </source>
</evidence>
<reference evidence="3 4" key="1">
    <citation type="submission" date="2017-06" db="EMBL/GenBank/DDBJ databases">
        <authorList>
            <person name="Kim H.J."/>
            <person name="Triplett B.A."/>
        </authorList>
    </citation>
    <scope>NUCLEOTIDE SEQUENCE [LARGE SCALE GENOMIC DNA]</scope>
    <source>
        <strain evidence="3 4">DSM 18704</strain>
    </source>
</reference>
<sequence length="981" mass="108035">MNETDGMNRRKTRRRTAAHVLSWAGRLCAVLLLAVTVSAWAMPRRGMVAFQASPHSFCIAGERQPSPLYVASEDFPGVARAVHDLAQDIGRVTGKEAAVTHSTDQLQLPPILVGTLGKSAVIDALAANGKLDVSAIRGQWESYVLQTVSDPIPGVKQAFIIAGSDKRGTIYGVYDVSENIGVSPWYWWADVPVQHHDTICMHADRLVQGPPAVKYRGIFINDEAPAMSAWTKEKFGGFNSKMYTHMFELLLRLRANYLWPAMWGSAFNEDDALNPRLADEYGIVMGTSHHEPMDRAQNEFDRRYKGDQWDYIHHPDVMENFWREGVRRNKADENIYTLGMRGRNDSSMLPNASEAENAAVLDKIIDRQRRILAEEVNPDITKVPQILAIYKEVEEFYAHGMKVPDDVTLLWSDNNFGDLRRVPTAEERKRPGGAGMYYHFDYVGAPRSYKWINTNPLPKIQEQMNLAYRYGADRIWIVNVGDLKPMELPIEFFLTMALDPKAMTKDKVADFTLQWASREFGAANAAGIADIVGKYAKYNGWRKPELLSPKTYSLVNYEEAERVEAAWVNLTKDAEAIDKKLSPDQRPAYFELVLYPVMASANLTRLYIAAGRNALYAAQGRVSANAQAKNARALFAEDKALANRYNQLLGGKWNHMMDQTHIGYIGWSDPKTNVMPEVREIVPKEGARLGVAVEGSEKAWPGSSPTAALPAIDTLGDQHRWIDVFGRGAGVVKFTARPSESWIRIDQTDGDTGSDRRLRVSIDWNAAPAGRVSGSIVIIGDSGETVSVAVPIVHVPTVSQAVRGALGNLTEAFTIPAGAAQKNIGASEGQWQPIPDYGRVASAMEVFPIPGGAAATSESAPHLEYAIYLPRAGVIEISALIAPTQKLHPDRGLRLALSIDDNEPQIVDGGAASSSAKVPSYSKLAADNIQALDFKQTIGKPGRHTLKVWMVDPDVVLEYLIVGAAKPSYFGPPASAVGPGY</sequence>
<dbReference type="Pfam" id="PF17829">
    <property type="entry name" value="GH115_C"/>
    <property type="match status" value="1"/>
</dbReference>
<dbReference type="InterPro" id="IPR042301">
    <property type="entry name" value="GH115_sf"/>
</dbReference>
<dbReference type="PANTHER" id="PTHR37842">
    <property type="match status" value="1"/>
</dbReference>
<keyword evidence="4" id="KW-1185">Reference proteome</keyword>
<proteinExistence type="predicted"/>
<dbReference type="Gene3D" id="3.20.20.520">
    <property type="entry name" value="Glycosyl hydrolase family 115"/>
    <property type="match status" value="1"/>
</dbReference>